<dbReference type="EMBL" id="BLXT01000876">
    <property type="protein sequence ID" value="GFN81046.1"/>
    <property type="molecule type" value="Genomic_DNA"/>
</dbReference>
<feature type="domain" description="Mutator-like transposase" evidence="2">
    <location>
        <begin position="104"/>
        <end position="232"/>
    </location>
</feature>
<proteinExistence type="predicted"/>
<evidence type="ECO:0000313" key="4">
    <source>
        <dbReference type="Proteomes" id="UP000735302"/>
    </source>
</evidence>
<sequence>MGKKGKRSCVIQLPAASKRRWVESEDVEQRESTEHVAWPSTSKSFYLDIPLFEHPEQPEEEPIPMSRTEKKLELSASSSVTEADTPEDNSRTVAELSFINNLVSEHAREKGIELMEDTVLEICVSYDGTWMKRGHTSRIGIGCVIDVMTGLVLDAELLSTYCHTCGTTGTWVKGNTPQRYDVWYDEHRADCCINYACTSGNMEVVAAELLWTRSVDNHRLRYTSMLSDGDAQRLS</sequence>
<accession>A0AAV3YDT5</accession>
<keyword evidence="4" id="KW-1185">Reference proteome</keyword>
<evidence type="ECO:0000313" key="3">
    <source>
        <dbReference type="EMBL" id="GFN81046.1"/>
    </source>
</evidence>
<comment type="caution">
    <text evidence="3">The sequence shown here is derived from an EMBL/GenBank/DDBJ whole genome shotgun (WGS) entry which is preliminary data.</text>
</comment>
<evidence type="ECO:0000259" key="2">
    <source>
        <dbReference type="Pfam" id="PF20700"/>
    </source>
</evidence>
<dbReference type="Proteomes" id="UP000735302">
    <property type="component" value="Unassembled WGS sequence"/>
</dbReference>
<dbReference type="AlphaFoldDB" id="A0AAV3YDT5"/>
<dbReference type="Pfam" id="PF20700">
    <property type="entry name" value="Mutator"/>
    <property type="match status" value="1"/>
</dbReference>
<name>A0AAV3YDT5_9GAST</name>
<protein>
    <recommendedName>
        <fullName evidence="2">Mutator-like transposase domain-containing protein</fullName>
    </recommendedName>
</protein>
<feature type="region of interest" description="Disordered" evidence="1">
    <location>
        <begin position="55"/>
        <end position="91"/>
    </location>
</feature>
<dbReference type="InterPro" id="IPR049012">
    <property type="entry name" value="Mutator_transp_dom"/>
</dbReference>
<evidence type="ECO:0000256" key="1">
    <source>
        <dbReference type="SAM" id="MobiDB-lite"/>
    </source>
</evidence>
<gene>
    <name evidence="3" type="ORF">PoB_000755200</name>
</gene>
<organism evidence="3 4">
    <name type="scientific">Plakobranchus ocellatus</name>
    <dbReference type="NCBI Taxonomy" id="259542"/>
    <lineage>
        <taxon>Eukaryota</taxon>
        <taxon>Metazoa</taxon>
        <taxon>Spiralia</taxon>
        <taxon>Lophotrochozoa</taxon>
        <taxon>Mollusca</taxon>
        <taxon>Gastropoda</taxon>
        <taxon>Heterobranchia</taxon>
        <taxon>Euthyneura</taxon>
        <taxon>Panpulmonata</taxon>
        <taxon>Sacoglossa</taxon>
        <taxon>Placobranchoidea</taxon>
        <taxon>Plakobranchidae</taxon>
        <taxon>Plakobranchus</taxon>
    </lineage>
</organism>
<reference evidence="3 4" key="1">
    <citation type="journal article" date="2021" name="Elife">
        <title>Chloroplast acquisition without the gene transfer in kleptoplastic sea slugs, Plakobranchus ocellatus.</title>
        <authorList>
            <person name="Maeda T."/>
            <person name="Takahashi S."/>
            <person name="Yoshida T."/>
            <person name="Shimamura S."/>
            <person name="Takaki Y."/>
            <person name="Nagai Y."/>
            <person name="Toyoda A."/>
            <person name="Suzuki Y."/>
            <person name="Arimoto A."/>
            <person name="Ishii H."/>
            <person name="Satoh N."/>
            <person name="Nishiyama T."/>
            <person name="Hasebe M."/>
            <person name="Maruyama T."/>
            <person name="Minagawa J."/>
            <person name="Obokata J."/>
            <person name="Shigenobu S."/>
        </authorList>
    </citation>
    <scope>NUCLEOTIDE SEQUENCE [LARGE SCALE GENOMIC DNA]</scope>
</reference>